<reference evidence="8" key="1">
    <citation type="submission" date="2022-11" db="EMBL/GenBank/DDBJ databases">
        <authorList>
            <person name="Kikuchi T."/>
        </authorList>
    </citation>
    <scope>NUCLEOTIDE SEQUENCE</scope>
    <source>
        <strain evidence="8">PS1010</strain>
    </source>
</reference>
<evidence type="ECO:0000256" key="5">
    <source>
        <dbReference type="PIRSR" id="PIRSR606689-1"/>
    </source>
</evidence>
<feature type="binding site" evidence="5">
    <location>
        <begin position="130"/>
        <end position="133"/>
    </location>
    <ligand>
        <name>GTP</name>
        <dbReference type="ChEBI" id="CHEBI:37565"/>
    </ligand>
</feature>
<dbReference type="Pfam" id="PF00025">
    <property type="entry name" value="Arf"/>
    <property type="match status" value="1"/>
</dbReference>
<keyword evidence="4 5" id="KW-0342">GTP-binding</keyword>
<dbReference type="SMART" id="SM00177">
    <property type="entry name" value="ARF"/>
    <property type="match status" value="1"/>
</dbReference>
<gene>
    <name evidence="8" type="ORF">CAMP_LOCUS8676</name>
</gene>
<dbReference type="Proteomes" id="UP001152747">
    <property type="component" value="Unassembled WGS sequence"/>
</dbReference>
<keyword evidence="6" id="KW-0479">Metal-binding</keyword>
<dbReference type="GO" id="GO:0003924">
    <property type="term" value="F:GTPase activity"/>
    <property type="evidence" value="ECO:0007669"/>
    <property type="project" value="InterPro"/>
</dbReference>
<keyword evidence="3 5" id="KW-0547">Nucleotide-binding</keyword>
<dbReference type="Gene3D" id="3.40.50.300">
    <property type="entry name" value="P-loop containing nucleotide triphosphate hydrolases"/>
    <property type="match status" value="1"/>
</dbReference>
<dbReference type="SMART" id="SM00178">
    <property type="entry name" value="SAR"/>
    <property type="match status" value="1"/>
</dbReference>
<feature type="binding site" evidence="6">
    <location>
        <position position="50"/>
    </location>
    <ligand>
        <name>Mg(2+)</name>
        <dbReference type="ChEBI" id="CHEBI:18420"/>
    </ligand>
</feature>
<dbReference type="GO" id="GO:0046872">
    <property type="term" value="F:metal ion binding"/>
    <property type="evidence" value="ECO:0007669"/>
    <property type="project" value="UniProtKB-KW"/>
</dbReference>
<dbReference type="InterPro" id="IPR027417">
    <property type="entry name" value="P-loop_NTPase"/>
</dbReference>
<sequence length="190" mass="21048">MGIFSALSGIFGIGKKQVNIIVVGLDNSGKSTFLNHLRPVDQRSSQIVPTVGFSMSNFSTGNLTFNAFDMAGQGKYRSMWESYYGTSQALIFVVDSADRMRIPLARDEFWMIMDHKDIANRPIPIMVLANKMDETDAMSASEISVSLGLDVIRGRHWSIQATCATSGVGLDKALEWLSVEVQRFLDSRKT</sequence>
<evidence type="ECO:0000256" key="2">
    <source>
        <dbReference type="ARBA" id="ARBA00019766"/>
    </source>
</evidence>
<feature type="binding site" evidence="6">
    <location>
        <position position="31"/>
    </location>
    <ligand>
        <name>Mg(2+)</name>
        <dbReference type="ChEBI" id="CHEBI:18420"/>
    </ligand>
</feature>
<organism evidence="8 9">
    <name type="scientific">Caenorhabditis angaria</name>
    <dbReference type="NCBI Taxonomy" id="860376"/>
    <lineage>
        <taxon>Eukaryota</taxon>
        <taxon>Metazoa</taxon>
        <taxon>Ecdysozoa</taxon>
        <taxon>Nematoda</taxon>
        <taxon>Chromadorea</taxon>
        <taxon>Rhabditida</taxon>
        <taxon>Rhabditina</taxon>
        <taxon>Rhabditomorpha</taxon>
        <taxon>Rhabditoidea</taxon>
        <taxon>Rhabditidae</taxon>
        <taxon>Peloderinae</taxon>
        <taxon>Caenorhabditis</taxon>
    </lineage>
</organism>
<comment type="caution">
    <text evidence="8">The sequence shown here is derived from an EMBL/GenBank/DDBJ whole genome shotgun (WGS) entry which is preliminary data.</text>
</comment>
<comment type="similarity">
    <text evidence="1 7">Belongs to the small GTPase superfamily. Arf family.</text>
</comment>
<evidence type="ECO:0000313" key="9">
    <source>
        <dbReference type="Proteomes" id="UP001152747"/>
    </source>
</evidence>
<protein>
    <recommendedName>
        <fullName evidence="2">ADP-ribosylation factor-like protein 6</fullName>
    </recommendedName>
</protein>
<dbReference type="SUPFAM" id="SSF52540">
    <property type="entry name" value="P-loop containing nucleoside triphosphate hydrolases"/>
    <property type="match status" value="1"/>
</dbReference>
<dbReference type="EMBL" id="CANHGI010000003">
    <property type="protein sequence ID" value="CAI5446039.1"/>
    <property type="molecule type" value="Genomic_DNA"/>
</dbReference>
<dbReference type="InterPro" id="IPR024156">
    <property type="entry name" value="Small_GTPase_ARF"/>
</dbReference>
<dbReference type="OrthoDB" id="442317at2759"/>
<dbReference type="InterPro" id="IPR005225">
    <property type="entry name" value="Small_GTP-bd"/>
</dbReference>
<evidence type="ECO:0000256" key="6">
    <source>
        <dbReference type="PIRSR" id="PIRSR606689-2"/>
    </source>
</evidence>
<dbReference type="NCBIfam" id="TIGR00231">
    <property type="entry name" value="small_GTP"/>
    <property type="match status" value="1"/>
</dbReference>
<feature type="binding site" evidence="5">
    <location>
        <begin position="24"/>
        <end position="31"/>
    </location>
    <ligand>
        <name>GTP</name>
        <dbReference type="ChEBI" id="CHEBI:37565"/>
    </ligand>
</feature>
<dbReference type="FunFam" id="3.40.50.300:FF:001166">
    <property type="entry name" value="ADP-ribosylation factor D"/>
    <property type="match status" value="1"/>
</dbReference>
<evidence type="ECO:0000256" key="1">
    <source>
        <dbReference type="ARBA" id="ARBA00010290"/>
    </source>
</evidence>
<name>A0A9P1IIF3_9PELO</name>
<evidence type="ECO:0000256" key="7">
    <source>
        <dbReference type="RuleBase" id="RU003925"/>
    </source>
</evidence>
<dbReference type="InterPro" id="IPR006689">
    <property type="entry name" value="Small_GTPase_ARF/SAR"/>
</dbReference>
<dbReference type="AlphaFoldDB" id="A0A9P1IIF3"/>
<keyword evidence="6" id="KW-0460">Magnesium</keyword>
<evidence type="ECO:0000313" key="8">
    <source>
        <dbReference type="EMBL" id="CAI5446039.1"/>
    </source>
</evidence>
<dbReference type="PROSITE" id="PS51417">
    <property type="entry name" value="ARF"/>
    <property type="match status" value="1"/>
</dbReference>
<evidence type="ECO:0000256" key="3">
    <source>
        <dbReference type="ARBA" id="ARBA00022741"/>
    </source>
</evidence>
<proteinExistence type="inferred from homology"/>
<evidence type="ECO:0000256" key="4">
    <source>
        <dbReference type="ARBA" id="ARBA00023134"/>
    </source>
</evidence>
<feature type="binding site" evidence="5">
    <location>
        <position position="72"/>
    </location>
    <ligand>
        <name>GTP</name>
        <dbReference type="ChEBI" id="CHEBI:37565"/>
    </ligand>
</feature>
<accession>A0A9P1IIF3</accession>
<dbReference type="GO" id="GO:0005525">
    <property type="term" value="F:GTP binding"/>
    <property type="evidence" value="ECO:0007669"/>
    <property type="project" value="UniProtKB-KW"/>
</dbReference>
<keyword evidence="9" id="KW-1185">Reference proteome</keyword>
<dbReference type="PANTHER" id="PTHR11711">
    <property type="entry name" value="ADP RIBOSYLATION FACTOR-RELATED"/>
    <property type="match status" value="1"/>
</dbReference>
<dbReference type="PRINTS" id="PR00328">
    <property type="entry name" value="SAR1GTPBP"/>
</dbReference>